<comment type="caution">
    <text evidence="1">The sequence shown here is derived from an EMBL/GenBank/DDBJ whole genome shotgun (WGS) entry which is preliminary data.</text>
</comment>
<dbReference type="AlphaFoldDB" id="X0TX62"/>
<name>X0TX62_9ZZZZ</name>
<sequence>MDDRIAKAAGRQVWTPSDFTDLGGRDAVDKALQRRLAQGVLRRIDRGLYDKPKLN</sequence>
<accession>X0TX62</accession>
<dbReference type="EMBL" id="BARS01013594">
    <property type="protein sequence ID" value="GAF98168.1"/>
    <property type="molecule type" value="Genomic_DNA"/>
</dbReference>
<reference evidence="1" key="1">
    <citation type="journal article" date="2014" name="Front. Microbiol.">
        <title>High frequency of phylogenetically diverse reductive dehalogenase-homologous genes in deep subseafloor sedimentary metagenomes.</title>
        <authorList>
            <person name="Kawai M."/>
            <person name="Futagami T."/>
            <person name="Toyoda A."/>
            <person name="Takaki Y."/>
            <person name="Nishi S."/>
            <person name="Hori S."/>
            <person name="Arai W."/>
            <person name="Tsubouchi T."/>
            <person name="Morono Y."/>
            <person name="Uchiyama I."/>
            <person name="Ito T."/>
            <person name="Fujiyama A."/>
            <person name="Inagaki F."/>
            <person name="Takami H."/>
        </authorList>
    </citation>
    <scope>NUCLEOTIDE SEQUENCE</scope>
    <source>
        <strain evidence="1">Expedition CK06-06</strain>
    </source>
</reference>
<evidence type="ECO:0008006" key="2">
    <source>
        <dbReference type="Google" id="ProtNLM"/>
    </source>
</evidence>
<feature type="non-terminal residue" evidence="1">
    <location>
        <position position="55"/>
    </location>
</feature>
<evidence type="ECO:0000313" key="1">
    <source>
        <dbReference type="EMBL" id="GAF98168.1"/>
    </source>
</evidence>
<gene>
    <name evidence="1" type="ORF">S01H1_23505</name>
</gene>
<proteinExistence type="predicted"/>
<organism evidence="1">
    <name type="scientific">marine sediment metagenome</name>
    <dbReference type="NCBI Taxonomy" id="412755"/>
    <lineage>
        <taxon>unclassified sequences</taxon>
        <taxon>metagenomes</taxon>
        <taxon>ecological metagenomes</taxon>
    </lineage>
</organism>
<protein>
    <recommendedName>
        <fullName evidence="2">Type IV toxin-antitoxin system AbiEi family antitoxin domain-containing protein</fullName>
    </recommendedName>
</protein>